<dbReference type="EMBL" id="ATNM01000191">
    <property type="protein sequence ID" value="EPR65612.1"/>
    <property type="molecule type" value="Genomic_DNA"/>
</dbReference>
<organism evidence="1 2">
    <name type="scientific">Cyclobacterium qasimii M12-11B</name>
    <dbReference type="NCBI Taxonomy" id="641524"/>
    <lineage>
        <taxon>Bacteria</taxon>
        <taxon>Pseudomonadati</taxon>
        <taxon>Bacteroidota</taxon>
        <taxon>Cytophagia</taxon>
        <taxon>Cytophagales</taxon>
        <taxon>Cyclobacteriaceae</taxon>
        <taxon>Cyclobacterium</taxon>
    </lineage>
</organism>
<comment type="caution">
    <text evidence="1">The sequence shown here is derived from an EMBL/GenBank/DDBJ whole genome shotgun (WGS) entry which is preliminary data.</text>
</comment>
<gene>
    <name evidence="1" type="ORF">ADICYQ_5533</name>
</gene>
<dbReference type="AlphaFoldDB" id="S7V7P5"/>
<sequence>MCARVSSMGKAIIPPKLNPPKAAFLKNDRLSFLGSSNND</sequence>
<protein>
    <submittedName>
        <fullName evidence="1">Uncharacterized protein</fullName>
    </submittedName>
</protein>
<evidence type="ECO:0000313" key="1">
    <source>
        <dbReference type="EMBL" id="EPR65612.1"/>
    </source>
</evidence>
<proteinExistence type="predicted"/>
<evidence type="ECO:0000313" key="2">
    <source>
        <dbReference type="Proteomes" id="UP000014974"/>
    </source>
</evidence>
<name>S7V7P5_9BACT</name>
<accession>S7V7P5</accession>
<dbReference type="Proteomes" id="UP000014974">
    <property type="component" value="Unassembled WGS sequence"/>
</dbReference>
<reference evidence="1 2" key="1">
    <citation type="journal article" date="2013" name="Genome Announc.">
        <title>Draft Genome Sequence of Cyclobacterium qasimii Strain M12-11BT, Isolated from Arctic Marine Sediment.</title>
        <authorList>
            <person name="Shivaji S."/>
            <person name="Ara S."/>
            <person name="Singh A."/>
            <person name="Kumar Pinnaka A."/>
        </authorList>
    </citation>
    <scope>NUCLEOTIDE SEQUENCE [LARGE SCALE GENOMIC DNA]</scope>
    <source>
        <strain evidence="1 2">M12-11B</strain>
    </source>
</reference>